<reference evidence="3" key="1">
    <citation type="submission" date="2019-04" db="EMBL/GenBank/DDBJ databases">
        <title>Friends and foes A comparative genomics studyof 23 Aspergillus species from section Flavi.</title>
        <authorList>
            <consortium name="DOE Joint Genome Institute"/>
            <person name="Kjaerbolling I."/>
            <person name="Vesth T."/>
            <person name="Frisvad J.C."/>
            <person name="Nybo J.L."/>
            <person name="Theobald S."/>
            <person name="Kildgaard S."/>
            <person name="Isbrandt T."/>
            <person name="Kuo A."/>
            <person name="Sato A."/>
            <person name="Lyhne E.K."/>
            <person name="Kogle M.E."/>
            <person name="Wiebenga A."/>
            <person name="Kun R.S."/>
            <person name="Lubbers R.J."/>
            <person name="Makela M.R."/>
            <person name="Barry K."/>
            <person name="Chovatia M."/>
            <person name="Clum A."/>
            <person name="Daum C."/>
            <person name="Haridas S."/>
            <person name="He G."/>
            <person name="LaButti K."/>
            <person name="Lipzen A."/>
            <person name="Mondo S."/>
            <person name="Riley R."/>
            <person name="Salamov A."/>
            <person name="Simmons B.A."/>
            <person name="Magnuson J.K."/>
            <person name="Henrissat B."/>
            <person name="Mortensen U.H."/>
            <person name="Larsen T.O."/>
            <person name="Devries R.P."/>
            <person name="Grigoriev I.V."/>
            <person name="Machida M."/>
            <person name="Baker S.E."/>
            <person name="Andersen M.R."/>
        </authorList>
    </citation>
    <scope>NUCLEOTIDE SEQUENCE [LARGE SCALE GENOMIC DNA]</scope>
    <source>
        <strain evidence="3">CBS 553.77</strain>
    </source>
</reference>
<dbReference type="EMBL" id="ML739041">
    <property type="protein sequence ID" value="KAE8356249.1"/>
    <property type="molecule type" value="Genomic_DNA"/>
</dbReference>
<feature type="signal peptide" evidence="1">
    <location>
        <begin position="1"/>
        <end position="20"/>
    </location>
</feature>
<keyword evidence="1" id="KW-0732">Signal</keyword>
<feature type="chain" id="PRO_5025062516" evidence="1">
    <location>
        <begin position="21"/>
        <end position="76"/>
    </location>
</feature>
<protein>
    <submittedName>
        <fullName evidence="2">Uncharacterized protein</fullName>
    </submittedName>
</protein>
<dbReference type="Proteomes" id="UP000327118">
    <property type="component" value="Unassembled WGS sequence"/>
</dbReference>
<evidence type="ECO:0000256" key="1">
    <source>
        <dbReference type="SAM" id="SignalP"/>
    </source>
</evidence>
<dbReference type="AlphaFoldDB" id="A0A5N6ZHK1"/>
<dbReference type="OrthoDB" id="3440400at2759"/>
<keyword evidence="3" id="KW-1185">Reference proteome</keyword>
<accession>A0A5N6ZHK1</accession>
<evidence type="ECO:0000313" key="3">
    <source>
        <dbReference type="Proteomes" id="UP000327118"/>
    </source>
</evidence>
<gene>
    <name evidence="2" type="ORF">BDV28DRAFT_145433</name>
</gene>
<organism evidence="2 3">
    <name type="scientific">Aspergillus coremiiformis</name>
    <dbReference type="NCBI Taxonomy" id="138285"/>
    <lineage>
        <taxon>Eukaryota</taxon>
        <taxon>Fungi</taxon>
        <taxon>Dikarya</taxon>
        <taxon>Ascomycota</taxon>
        <taxon>Pezizomycotina</taxon>
        <taxon>Eurotiomycetes</taxon>
        <taxon>Eurotiomycetidae</taxon>
        <taxon>Eurotiales</taxon>
        <taxon>Aspergillaceae</taxon>
        <taxon>Aspergillus</taxon>
        <taxon>Aspergillus subgen. Circumdati</taxon>
    </lineage>
</organism>
<evidence type="ECO:0000313" key="2">
    <source>
        <dbReference type="EMBL" id="KAE8356249.1"/>
    </source>
</evidence>
<proteinExistence type="predicted"/>
<sequence length="76" mass="8802">MKLSTVILAASSFLLSGAMAGPLHSSEVCNRRCFPHRPSCSPGWYAKQFGHCWTCCREHRADYYDYEYEDAVYDWE</sequence>
<name>A0A5N6ZHK1_9EURO</name>